<dbReference type="GO" id="GO:0006355">
    <property type="term" value="P:regulation of DNA-templated transcription"/>
    <property type="evidence" value="ECO:0007669"/>
    <property type="project" value="UniProtKB-ARBA"/>
</dbReference>
<dbReference type="GO" id="GO:0043200">
    <property type="term" value="P:response to amino acid"/>
    <property type="evidence" value="ECO:0007669"/>
    <property type="project" value="TreeGrafter"/>
</dbReference>
<evidence type="ECO:0000256" key="2">
    <source>
        <dbReference type="ARBA" id="ARBA00023125"/>
    </source>
</evidence>
<name>A0A6L6YLB8_9BURK</name>
<dbReference type="Proteomes" id="UP000472580">
    <property type="component" value="Unassembled WGS sequence"/>
</dbReference>
<evidence type="ECO:0000256" key="1">
    <source>
        <dbReference type="ARBA" id="ARBA00023015"/>
    </source>
</evidence>
<keyword evidence="3" id="KW-0804">Transcription</keyword>
<dbReference type="OrthoDB" id="8526125at2"/>
<proteinExistence type="predicted"/>
<dbReference type="InterPro" id="IPR036390">
    <property type="entry name" value="WH_DNA-bd_sf"/>
</dbReference>
<dbReference type="Pfam" id="PF13412">
    <property type="entry name" value="HTH_24"/>
    <property type="match status" value="1"/>
</dbReference>
<dbReference type="PANTHER" id="PTHR30154:SF34">
    <property type="entry name" value="TRANSCRIPTIONAL REGULATOR AZLB"/>
    <property type="match status" value="1"/>
</dbReference>
<dbReference type="EMBL" id="WSRP01000039">
    <property type="protein sequence ID" value="MVX57643.1"/>
    <property type="molecule type" value="Genomic_DNA"/>
</dbReference>
<evidence type="ECO:0000259" key="4">
    <source>
        <dbReference type="PROSITE" id="PS50956"/>
    </source>
</evidence>
<dbReference type="InterPro" id="IPR019887">
    <property type="entry name" value="Tscrpt_reg_AsnC/Lrp_C"/>
</dbReference>
<dbReference type="Gene3D" id="1.10.10.10">
    <property type="entry name" value="Winged helix-like DNA-binding domain superfamily/Winged helix DNA-binding domain"/>
    <property type="match status" value="1"/>
</dbReference>
<dbReference type="SUPFAM" id="SSF54909">
    <property type="entry name" value="Dimeric alpha+beta barrel"/>
    <property type="match status" value="1"/>
</dbReference>
<dbReference type="InterPro" id="IPR036388">
    <property type="entry name" value="WH-like_DNA-bd_sf"/>
</dbReference>
<comment type="caution">
    <text evidence="5">The sequence shown here is derived from an EMBL/GenBank/DDBJ whole genome shotgun (WGS) entry which is preliminary data.</text>
</comment>
<dbReference type="GO" id="GO:0005829">
    <property type="term" value="C:cytosol"/>
    <property type="evidence" value="ECO:0007669"/>
    <property type="project" value="TreeGrafter"/>
</dbReference>
<reference evidence="5 6" key="1">
    <citation type="submission" date="2019-12" db="EMBL/GenBank/DDBJ databases">
        <title>Microbes associate with the intestines of laboratory mice.</title>
        <authorList>
            <person name="Navarre W."/>
            <person name="Wong E."/>
        </authorList>
    </citation>
    <scope>NUCLEOTIDE SEQUENCE [LARGE SCALE GENOMIC DNA]</scope>
    <source>
        <strain evidence="5 6">NM82_D38</strain>
    </source>
</reference>
<dbReference type="Pfam" id="PF01037">
    <property type="entry name" value="AsnC_trans_reg"/>
    <property type="match status" value="1"/>
</dbReference>
<dbReference type="InterPro" id="IPR011991">
    <property type="entry name" value="ArsR-like_HTH"/>
</dbReference>
<dbReference type="PANTHER" id="PTHR30154">
    <property type="entry name" value="LEUCINE-RESPONSIVE REGULATORY PROTEIN"/>
    <property type="match status" value="1"/>
</dbReference>
<dbReference type="PRINTS" id="PR00033">
    <property type="entry name" value="HTHASNC"/>
</dbReference>
<dbReference type="InterPro" id="IPR000485">
    <property type="entry name" value="AsnC-type_HTH_dom"/>
</dbReference>
<organism evidence="5 6">
    <name type="scientific">Parasutterella muris</name>
    <dbReference type="NCBI Taxonomy" id="2565572"/>
    <lineage>
        <taxon>Bacteria</taxon>
        <taxon>Pseudomonadati</taxon>
        <taxon>Pseudomonadota</taxon>
        <taxon>Betaproteobacteria</taxon>
        <taxon>Burkholderiales</taxon>
        <taxon>Sutterellaceae</taxon>
        <taxon>Parasutterella</taxon>
    </lineage>
</organism>
<dbReference type="SMART" id="SM00344">
    <property type="entry name" value="HTH_ASNC"/>
    <property type="match status" value="1"/>
</dbReference>
<dbReference type="PROSITE" id="PS50956">
    <property type="entry name" value="HTH_ASNC_2"/>
    <property type="match status" value="1"/>
</dbReference>
<feature type="domain" description="HTH asnC-type" evidence="4">
    <location>
        <begin position="1"/>
        <end position="62"/>
    </location>
</feature>
<dbReference type="Gene3D" id="3.30.70.920">
    <property type="match status" value="1"/>
</dbReference>
<dbReference type="InterPro" id="IPR011008">
    <property type="entry name" value="Dimeric_a/b-barrel"/>
</dbReference>
<gene>
    <name evidence="5" type="ORF">E5987_10620</name>
</gene>
<keyword evidence="1" id="KW-0805">Transcription regulation</keyword>
<keyword evidence="6" id="KW-1185">Reference proteome</keyword>
<keyword evidence="2" id="KW-0238">DNA-binding</keyword>
<evidence type="ECO:0000313" key="5">
    <source>
        <dbReference type="EMBL" id="MVX57643.1"/>
    </source>
</evidence>
<evidence type="ECO:0000256" key="3">
    <source>
        <dbReference type="ARBA" id="ARBA00023163"/>
    </source>
</evidence>
<dbReference type="InterPro" id="IPR019888">
    <property type="entry name" value="Tscrpt_reg_AsnC-like"/>
</dbReference>
<dbReference type="CDD" id="cd00090">
    <property type="entry name" value="HTH_ARSR"/>
    <property type="match status" value="1"/>
</dbReference>
<evidence type="ECO:0000313" key="6">
    <source>
        <dbReference type="Proteomes" id="UP000472580"/>
    </source>
</evidence>
<dbReference type="GO" id="GO:0043565">
    <property type="term" value="F:sequence-specific DNA binding"/>
    <property type="evidence" value="ECO:0007669"/>
    <property type="project" value="InterPro"/>
</dbReference>
<sequence length="151" mass="17148">MDKFDREILSILVENGKIQLSELSKMTDLSVSSCQRRIKNLEETGIISKYQAVVNEKAVGKGFQALVFISLAQATNEKIGEFERALVNIPAITSAHRIFGEQDYVLRVATTDLSDYQQVYDTQLSTLPYIRKIETTLLMKEIVPFRLCLDQ</sequence>
<accession>A0A6L6YLB8</accession>
<dbReference type="SUPFAM" id="SSF46785">
    <property type="entry name" value="Winged helix' DNA-binding domain"/>
    <property type="match status" value="1"/>
</dbReference>
<dbReference type="RefSeq" id="WP_160336060.1">
    <property type="nucleotide sequence ID" value="NZ_CALPCR010000030.1"/>
</dbReference>
<dbReference type="AlphaFoldDB" id="A0A6L6YLB8"/>
<protein>
    <submittedName>
        <fullName evidence="5">Winged helix-turn-helix transcriptional regulator</fullName>
    </submittedName>
</protein>